<evidence type="ECO:0000313" key="2">
    <source>
        <dbReference type="EMBL" id="OTP67071.1"/>
    </source>
</evidence>
<reference evidence="2 3" key="1">
    <citation type="submission" date="2017-03" db="EMBL/GenBank/DDBJ databases">
        <title>Genome analysis of strain PAMC 26510.</title>
        <authorList>
            <person name="Oh H.-M."/>
            <person name="Yang J.-A."/>
        </authorList>
    </citation>
    <scope>NUCLEOTIDE SEQUENCE [LARGE SCALE GENOMIC DNA]</scope>
    <source>
        <strain evidence="2 3">PAMC 26510</strain>
    </source>
</reference>
<feature type="compositionally biased region" description="Polar residues" evidence="1">
    <location>
        <begin position="151"/>
        <end position="160"/>
    </location>
</feature>
<dbReference type="RefSeq" id="WP_144022290.1">
    <property type="nucleotide sequence ID" value="NZ_NBTY01000198.1"/>
</dbReference>
<accession>A0A242M7D9</accession>
<feature type="compositionally biased region" description="Pro residues" evidence="1">
    <location>
        <begin position="217"/>
        <end position="227"/>
    </location>
</feature>
<feature type="compositionally biased region" description="Low complexity" evidence="1">
    <location>
        <begin position="180"/>
        <end position="190"/>
    </location>
</feature>
<proteinExistence type="predicted"/>
<comment type="caution">
    <text evidence="2">The sequence shown here is derived from an EMBL/GenBank/DDBJ whole genome shotgun (WGS) entry which is preliminary data.</text>
</comment>
<protein>
    <submittedName>
        <fullName evidence="2">Extensin-like protein</fullName>
    </submittedName>
</protein>
<feature type="region of interest" description="Disordered" evidence="1">
    <location>
        <begin position="87"/>
        <end position="227"/>
    </location>
</feature>
<organism evidence="2 3">
    <name type="scientific">Caballeronia sordidicola</name>
    <name type="common">Burkholderia sordidicola</name>
    <dbReference type="NCBI Taxonomy" id="196367"/>
    <lineage>
        <taxon>Bacteria</taxon>
        <taxon>Pseudomonadati</taxon>
        <taxon>Pseudomonadota</taxon>
        <taxon>Betaproteobacteria</taxon>
        <taxon>Burkholderiales</taxon>
        <taxon>Burkholderiaceae</taxon>
        <taxon>Caballeronia</taxon>
    </lineage>
</organism>
<feature type="region of interest" description="Disordered" evidence="1">
    <location>
        <begin position="31"/>
        <end position="57"/>
    </location>
</feature>
<dbReference type="EMBL" id="NBTY01000198">
    <property type="protein sequence ID" value="OTP67071.1"/>
    <property type="molecule type" value="Genomic_DNA"/>
</dbReference>
<evidence type="ECO:0000256" key="1">
    <source>
        <dbReference type="SAM" id="MobiDB-lite"/>
    </source>
</evidence>
<gene>
    <name evidence="2" type="ORF">PAMC26510_32000</name>
</gene>
<name>A0A242M7D9_CABSO</name>
<dbReference type="Proteomes" id="UP000194546">
    <property type="component" value="Unassembled WGS sequence"/>
</dbReference>
<sequence length="227" mass="23460">MRNTRKTLIITVLLAELAVGAYLVFHKGDEAGPETHATQDGSQQEEESDPAYSDTHVTAGSIAGAVTAASGAGSIAIAPRQSAIDNAVAPVPAPPPVENTVQAPQPAVKPAPEPAPAQDAAITRDDSTSPRRAAPVARSDTTHEFARSRNPKSPVTSAMTDQLVRESAQLDPSLPPPNPVVTAPAPVVRTDPSHRSNPVAAAMTDSLVRDSARLDPSLPPPKPPGTQ</sequence>
<dbReference type="AlphaFoldDB" id="A0A242M7D9"/>
<evidence type="ECO:0000313" key="3">
    <source>
        <dbReference type="Proteomes" id="UP000194546"/>
    </source>
</evidence>